<dbReference type="SMART" id="SM00116">
    <property type="entry name" value="CBS"/>
    <property type="match status" value="1"/>
</dbReference>
<evidence type="ECO:0000256" key="5">
    <source>
        <dbReference type="ARBA" id="ARBA00023214"/>
    </source>
</evidence>
<proteinExistence type="predicted"/>
<dbReference type="Gene3D" id="3.10.580.10">
    <property type="entry name" value="CBS-domain"/>
    <property type="match status" value="1"/>
</dbReference>
<keyword evidence="4 6" id="KW-0129">CBS domain</keyword>
<gene>
    <name evidence="8" type="ORF">TPSB3V08_LOCUS1019</name>
</gene>
<dbReference type="GO" id="GO:0015108">
    <property type="term" value="F:chloride transmembrane transporter activity"/>
    <property type="evidence" value="ECO:0007669"/>
    <property type="project" value="TreeGrafter"/>
</dbReference>
<organism evidence="8">
    <name type="scientific">Timema poppense</name>
    <name type="common">Walking stick</name>
    <dbReference type="NCBI Taxonomy" id="170557"/>
    <lineage>
        <taxon>Eukaryota</taxon>
        <taxon>Metazoa</taxon>
        <taxon>Ecdysozoa</taxon>
        <taxon>Arthropoda</taxon>
        <taxon>Hexapoda</taxon>
        <taxon>Insecta</taxon>
        <taxon>Pterygota</taxon>
        <taxon>Neoptera</taxon>
        <taxon>Polyneoptera</taxon>
        <taxon>Phasmatodea</taxon>
        <taxon>Timematodea</taxon>
        <taxon>Timematoidea</taxon>
        <taxon>Timematidae</taxon>
        <taxon>Timema</taxon>
    </lineage>
</organism>
<dbReference type="PROSITE" id="PS51371">
    <property type="entry name" value="CBS"/>
    <property type="match status" value="1"/>
</dbReference>
<dbReference type="Pfam" id="PF00571">
    <property type="entry name" value="CBS"/>
    <property type="match status" value="1"/>
</dbReference>
<evidence type="ECO:0000313" key="8">
    <source>
        <dbReference type="EMBL" id="CAD7397163.1"/>
    </source>
</evidence>
<keyword evidence="3" id="KW-0406">Ion transport</keyword>
<evidence type="ECO:0000259" key="7">
    <source>
        <dbReference type="PROSITE" id="PS51371"/>
    </source>
</evidence>
<dbReference type="GO" id="GO:0005765">
    <property type="term" value="C:lysosomal membrane"/>
    <property type="evidence" value="ECO:0007669"/>
    <property type="project" value="TreeGrafter"/>
</dbReference>
<dbReference type="EMBL" id="OD000348">
    <property type="protein sequence ID" value="CAD7397163.1"/>
    <property type="molecule type" value="Genomic_DNA"/>
</dbReference>
<protein>
    <recommendedName>
        <fullName evidence="7">CBS domain-containing protein</fullName>
    </recommendedName>
</protein>
<dbReference type="InterPro" id="IPR000644">
    <property type="entry name" value="CBS_dom"/>
</dbReference>
<keyword evidence="5" id="KW-0868">Chloride</keyword>
<evidence type="ECO:0000256" key="4">
    <source>
        <dbReference type="ARBA" id="ARBA00023122"/>
    </source>
</evidence>
<reference evidence="8" key="1">
    <citation type="submission" date="2020-11" db="EMBL/GenBank/DDBJ databases">
        <authorList>
            <person name="Tran Van P."/>
        </authorList>
    </citation>
    <scope>NUCLEOTIDE SEQUENCE</scope>
</reference>
<dbReference type="PANTHER" id="PTHR11689:SF136">
    <property type="entry name" value="H(+)_CL(-) EXCHANGE TRANSPORTER 7"/>
    <property type="match status" value="1"/>
</dbReference>
<evidence type="ECO:0000256" key="3">
    <source>
        <dbReference type="ARBA" id="ARBA00023065"/>
    </source>
</evidence>
<evidence type="ECO:0000256" key="6">
    <source>
        <dbReference type="PROSITE-ProRule" id="PRU00703"/>
    </source>
</evidence>
<keyword evidence="2" id="KW-0677">Repeat</keyword>
<keyword evidence="1" id="KW-0813">Transport</keyword>
<evidence type="ECO:0000256" key="2">
    <source>
        <dbReference type="ARBA" id="ARBA00022737"/>
    </source>
</evidence>
<feature type="domain" description="CBS" evidence="7">
    <location>
        <begin position="320"/>
        <end position="379"/>
    </location>
</feature>
<dbReference type="AlphaFoldDB" id="A0A7R9CKS3"/>
<dbReference type="InterPro" id="IPR051280">
    <property type="entry name" value="Cl-channel/antiporter"/>
</dbReference>
<accession>A0A7R9CKS3</accession>
<evidence type="ECO:0000256" key="1">
    <source>
        <dbReference type="ARBA" id="ARBA00022448"/>
    </source>
</evidence>
<dbReference type="InterPro" id="IPR046342">
    <property type="entry name" value="CBS_dom_sf"/>
</dbReference>
<name>A0A7R9CKS3_TIMPO</name>
<sequence>MSSLRGNFANRPEEIQKYLCESDSDVTDDEDFELPTNIVVNDGSEYNSECESDENEDIIRNTYTWEWKNENNRVVEIPFIGHSGVNENIIQKLCNDGTVPKENDAFSEILGDDFFEMIVLETNRYAQVKLDTVDIQNRQKWFPTLTGKRESFTEFRLNFVEQILEHVTLPQYPSRGRPSLGPSPLRLQTKNWAHFVMKIPPTATKANPTKRCFVCAQKKDGGKYYGTFRGLILRSQLIVLLQNKIFNESEDIWDSSSVNIKLFRDQYPRFSTIEEVNITEEERASTIDMRPFMNQSPYTVQHATMTSLSIGSSVKFYLYFIRVNVAIVLQSASLPRVFRLFRALGLRHLTVVNDAHEVVGIVTRKDLARFHVWRHAGRMGVEQLVISDDS</sequence>
<dbReference type="PANTHER" id="PTHR11689">
    <property type="entry name" value="CHLORIDE CHANNEL PROTEIN CLC FAMILY MEMBER"/>
    <property type="match status" value="1"/>
</dbReference>
<dbReference type="SUPFAM" id="SSF54631">
    <property type="entry name" value="CBS-domain pair"/>
    <property type="match status" value="1"/>
</dbReference>